<evidence type="ECO:0000313" key="2">
    <source>
        <dbReference type="Proteomes" id="UP001163223"/>
    </source>
</evidence>
<dbReference type="EMBL" id="CP113520">
    <property type="protein sequence ID" value="WAJ29308.1"/>
    <property type="molecule type" value="Genomic_DNA"/>
</dbReference>
<organism evidence="1 2">
    <name type="scientific">Antarcticirhabdus aurantiaca</name>
    <dbReference type="NCBI Taxonomy" id="2606717"/>
    <lineage>
        <taxon>Bacteria</taxon>
        <taxon>Pseudomonadati</taxon>
        <taxon>Pseudomonadota</taxon>
        <taxon>Alphaproteobacteria</taxon>
        <taxon>Hyphomicrobiales</taxon>
        <taxon>Aurantimonadaceae</taxon>
        <taxon>Antarcticirhabdus</taxon>
    </lineage>
</organism>
<proteinExistence type="predicted"/>
<sequence>MTPTEKIQDILTRKLMRQQALAEHFGVSQSTISRWKNGTAPEGPHWAEIDRLYAQLIHKAENGGSTLPAVARSNPAQIEIVGKGGAGPMGEVVFSDAPGSLGYVNAPPGVTSHTVAIEVQGDSMRGIANDGWLVFYDDLRQAPTPELYGELCVVRMKEGETLVKFLYPGRGLDLYDLESSNAPVMRDVELQWASPVVSIVPRRAAQRMMRANPALDPGPAKF</sequence>
<evidence type="ECO:0000313" key="1">
    <source>
        <dbReference type="EMBL" id="WAJ29308.1"/>
    </source>
</evidence>
<protein>
    <submittedName>
        <fullName evidence="1">Helix-turn-helix domain-containing protein</fullName>
    </submittedName>
</protein>
<name>A0ACD4NRH5_9HYPH</name>
<reference evidence="1" key="1">
    <citation type="submission" date="2022-11" db="EMBL/GenBank/DDBJ databases">
        <title>beta-Carotene-producing bacterium, Jeongeuplla avenae sp. nov., alleviates the salt stress of Arabidopsis seedlings.</title>
        <authorList>
            <person name="Jiang L."/>
            <person name="Lee J."/>
        </authorList>
    </citation>
    <scope>NUCLEOTIDE SEQUENCE</scope>
    <source>
        <strain evidence="1">DY_R2A_6</strain>
    </source>
</reference>
<gene>
    <name evidence="1" type="ORF">OXU80_03480</name>
</gene>
<keyword evidence="2" id="KW-1185">Reference proteome</keyword>
<dbReference type="Proteomes" id="UP001163223">
    <property type="component" value="Chromosome"/>
</dbReference>
<accession>A0ACD4NRH5</accession>